<evidence type="ECO:0008006" key="3">
    <source>
        <dbReference type="Google" id="ProtNLM"/>
    </source>
</evidence>
<name>A0AA88D1I4_FICCA</name>
<evidence type="ECO:0000313" key="2">
    <source>
        <dbReference type="Proteomes" id="UP001187192"/>
    </source>
</evidence>
<evidence type="ECO:0000313" key="1">
    <source>
        <dbReference type="EMBL" id="GMN43013.1"/>
    </source>
</evidence>
<dbReference type="Proteomes" id="UP001187192">
    <property type="component" value="Unassembled WGS sequence"/>
</dbReference>
<dbReference type="Gramene" id="FCD_00013573-RA">
    <property type="protein sequence ID" value="FCD_00013573-RA:cds"/>
    <property type="gene ID" value="FCD_00013573"/>
</dbReference>
<sequence length="191" mass="21265">MEATTSRPLAVESFSDSWLSNTRPSLTNVLNESTTNISFYFDTPVNPDKSPPLHADELFSNGIIRPIFVDPIRGVSRSSNTDSNISVLSSLSDSRLLADPDAPMGCSCCFFRKKRRMLFQQVLQKLFGFLIRTRRRKVGGSKKSTKVDDIDRRTLEVKSWSNCSSPGPSTVCDIESSINEAVLHCKRSIGK</sequence>
<dbReference type="EMBL" id="BTGU01000015">
    <property type="protein sequence ID" value="GMN43013.1"/>
    <property type="molecule type" value="Genomic_DNA"/>
</dbReference>
<dbReference type="PANTHER" id="PTHR34576:SF14">
    <property type="entry name" value="MEMBRANE-ASSOCIATED KINASE REGULATOR 6"/>
    <property type="match status" value="1"/>
</dbReference>
<accession>A0AA88D1I4</accession>
<dbReference type="InterPro" id="IPR044699">
    <property type="entry name" value="MAKR6"/>
</dbReference>
<dbReference type="PANTHER" id="PTHR34576">
    <property type="entry name" value="MEMBRANE-ASSOCIATED KINASE REGULATOR 6-RELATED"/>
    <property type="match status" value="1"/>
</dbReference>
<protein>
    <recommendedName>
        <fullName evidence="3">Membrane-associated kinase regulator 6</fullName>
    </recommendedName>
</protein>
<keyword evidence="2" id="KW-1185">Reference proteome</keyword>
<gene>
    <name evidence="1" type="ORF">TIFTF001_012215</name>
</gene>
<organism evidence="1 2">
    <name type="scientific">Ficus carica</name>
    <name type="common">Common fig</name>
    <dbReference type="NCBI Taxonomy" id="3494"/>
    <lineage>
        <taxon>Eukaryota</taxon>
        <taxon>Viridiplantae</taxon>
        <taxon>Streptophyta</taxon>
        <taxon>Embryophyta</taxon>
        <taxon>Tracheophyta</taxon>
        <taxon>Spermatophyta</taxon>
        <taxon>Magnoliopsida</taxon>
        <taxon>eudicotyledons</taxon>
        <taxon>Gunneridae</taxon>
        <taxon>Pentapetalae</taxon>
        <taxon>rosids</taxon>
        <taxon>fabids</taxon>
        <taxon>Rosales</taxon>
        <taxon>Moraceae</taxon>
        <taxon>Ficeae</taxon>
        <taxon>Ficus</taxon>
    </lineage>
</organism>
<dbReference type="AlphaFoldDB" id="A0AA88D1I4"/>
<proteinExistence type="predicted"/>
<comment type="caution">
    <text evidence="1">The sequence shown here is derived from an EMBL/GenBank/DDBJ whole genome shotgun (WGS) entry which is preliminary data.</text>
</comment>
<reference evidence="1" key="1">
    <citation type="submission" date="2023-07" db="EMBL/GenBank/DDBJ databases">
        <title>draft genome sequence of fig (Ficus carica).</title>
        <authorList>
            <person name="Takahashi T."/>
            <person name="Nishimura K."/>
        </authorList>
    </citation>
    <scope>NUCLEOTIDE SEQUENCE</scope>
</reference>